<dbReference type="AlphaFoldDB" id="A0A844KGP0"/>
<name>A0A844KGP0_9FIRM</name>
<dbReference type="EMBL" id="WNAF01000007">
    <property type="protein sequence ID" value="MTR77231.1"/>
    <property type="molecule type" value="Genomic_DNA"/>
</dbReference>
<gene>
    <name evidence="8" type="ORF">GMD21_11230</name>
</gene>
<keyword evidence="4 7" id="KW-0812">Transmembrane</keyword>
<keyword evidence="3" id="KW-1003">Cell membrane</keyword>
<dbReference type="GO" id="GO:0015109">
    <property type="term" value="F:chromate transmembrane transporter activity"/>
    <property type="evidence" value="ECO:0007669"/>
    <property type="project" value="InterPro"/>
</dbReference>
<comment type="caution">
    <text evidence="8">The sequence shown here is derived from an EMBL/GenBank/DDBJ whole genome shotgun (WGS) entry which is preliminary data.</text>
</comment>
<accession>A0A844KGP0</accession>
<protein>
    <submittedName>
        <fullName evidence="8">Chromate transporter</fullName>
    </submittedName>
</protein>
<keyword evidence="9" id="KW-1185">Reference proteome</keyword>
<dbReference type="InterPro" id="IPR052518">
    <property type="entry name" value="CHR_Transporter"/>
</dbReference>
<evidence type="ECO:0000256" key="4">
    <source>
        <dbReference type="ARBA" id="ARBA00022692"/>
    </source>
</evidence>
<sequence>MIYLKLFLSFLQIGMFSFGGGYAAMPLIQEQVVTQHGWLTMTEFTDLITISQMTPGPIAINAATFVGSKIAGVLGSVVATCGCILPSCIIVTLIAWFYLRYKKMKMFQSVLESLRPAVVALIASAGIAILHTAFWTDGIVQFAATKWSMVVIFGICLLLLRKTKLNPVVVMMLAGVMNVAVRYAAG</sequence>
<evidence type="ECO:0000256" key="2">
    <source>
        <dbReference type="ARBA" id="ARBA00005262"/>
    </source>
</evidence>
<evidence type="ECO:0000256" key="7">
    <source>
        <dbReference type="SAM" id="Phobius"/>
    </source>
</evidence>
<evidence type="ECO:0000313" key="9">
    <source>
        <dbReference type="Proteomes" id="UP000448177"/>
    </source>
</evidence>
<dbReference type="Proteomes" id="UP000448177">
    <property type="component" value="Unassembled WGS sequence"/>
</dbReference>
<comment type="subcellular location">
    <subcellularLocation>
        <location evidence="1">Cell membrane</location>
        <topology evidence="1">Multi-pass membrane protein</topology>
    </subcellularLocation>
</comment>
<comment type="similarity">
    <text evidence="2">Belongs to the chromate ion transporter (CHR) (TC 2.A.51) family.</text>
</comment>
<evidence type="ECO:0000256" key="6">
    <source>
        <dbReference type="ARBA" id="ARBA00023136"/>
    </source>
</evidence>
<dbReference type="GeneID" id="303259278"/>
<evidence type="ECO:0000313" key="8">
    <source>
        <dbReference type="EMBL" id="MTR77231.1"/>
    </source>
</evidence>
<evidence type="ECO:0000256" key="5">
    <source>
        <dbReference type="ARBA" id="ARBA00022989"/>
    </source>
</evidence>
<dbReference type="Pfam" id="PF02417">
    <property type="entry name" value="Chromate_transp"/>
    <property type="match status" value="1"/>
</dbReference>
<reference evidence="8 9" key="1">
    <citation type="journal article" date="2019" name="Nat. Med.">
        <title>A library of human gut bacterial isolates paired with longitudinal multiomics data enables mechanistic microbiome research.</title>
        <authorList>
            <person name="Poyet M."/>
            <person name="Groussin M."/>
            <person name="Gibbons S.M."/>
            <person name="Avila-Pacheco J."/>
            <person name="Jiang X."/>
            <person name="Kearney S.M."/>
            <person name="Perrotta A.R."/>
            <person name="Berdy B."/>
            <person name="Zhao S."/>
            <person name="Lieberman T.D."/>
            <person name="Swanson P.K."/>
            <person name="Smith M."/>
            <person name="Roesemann S."/>
            <person name="Alexander J.E."/>
            <person name="Rich S.A."/>
            <person name="Livny J."/>
            <person name="Vlamakis H."/>
            <person name="Clish C."/>
            <person name="Bullock K."/>
            <person name="Deik A."/>
            <person name="Scott J."/>
            <person name="Pierce K.A."/>
            <person name="Xavier R.J."/>
            <person name="Alm E.J."/>
        </authorList>
    </citation>
    <scope>NUCLEOTIDE SEQUENCE [LARGE SCALE GENOMIC DNA]</scope>
    <source>
        <strain evidence="8 9">BIOML-A1</strain>
    </source>
</reference>
<proteinExistence type="inferred from homology"/>
<dbReference type="GO" id="GO:0005886">
    <property type="term" value="C:plasma membrane"/>
    <property type="evidence" value="ECO:0007669"/>
    <property type="project" value="UniProtKB-SubCell"/>
</dbReference>
<feature type="transmembrane region" description="Helical" evidence="7">
    <location>
        <begin position="77"/>
        <end position="101"/>
    </location>
</feature>
<organism evidence="8 9">
    <name type="scientific">Mediterraneibacter faecis</name>
    <dbReference type="NCBI Taxonomy" id="592978"/>
    <lineage>
        <taxon>Bacteria</taxon>
        <taxon>Bacillati</taxon>
        <taxon>Bacillota</taxon>
        <taxon>Clostridia</taxon>
        <taxon>Lachnospirales</taxon>
        <taxon>Lachnospiraceae</taxon>
        <taxon>Mediterraneibacter</taxon>
    </lineage>
</organism>
<dbReference type="PANTHER" id="PTHR43663:SF1">
    <property type="entry name" value="CHROMATE TRANSPORTER"/>
    <property type="match status" value="1"/>
</dbReference>
<evidence type="ECO:0000256" key="3">
    <source>
        <dbReference type="ARBA" id="ARBA00022475"/>
    </source>
</evidence>
<feature type="transmembrane region" description="Helical" evidence="7">
    <location>
        <begin position="113"/>
        <end position="133"/>
    </location>
</feature>
<keyword evidence="6 7" id="KW-0472">Membrane</keyword>
<keyword evidence="5 7" id="KW-1133">Transmembrane helix</keyword>
<dbReference type="RefSeq" id="WP_155204693.1">
    <property type="nucleotide sequence ID" value="NZ_DAWEFD010000027.1"/>
</dbReference>
<feature type="transmembrane region" description="Helical" evidence="7">
    <location>
        <begin position="139"/>
        <end position="160"/>
    </location>
</feature>
<dbReference type="InterPro" id="IPR003370">
    <property type="entry name" value="Chromate_transpt"/>
</dbReference>
<feature type="transmembrane region" description="Helical" evidence="7">
    <location>
        <begin position="167"/>
        <end position="185"/>
    </location>
</feature>
<dbReference type="PANTHER" id="PTHR43663">
    <property type="entry name" value="CHROMATE TRANSPORT PROTEIN-RELATED"/>
    <property type="match status" value="1"/>
</dbReference>
<evidence type="ECO:0000256" key="1">
    <source>
        <dbReference type="ARBA" id="ARBA00004651"/>
    </source>
</evidence>